<dbReference type="InterPro" id="IPR000884">
    <property type="entry name" value="TSP1_rpt"/>
</dbReference>
<name>A0ABM4C5F4_HYDVU</name>
<dbReference type="InterPro" id="IPR036383">
    <property type="entry name" value="TSP1_rpt_sf"/>
</dbReference>
<dbReference type="SUPFAM" id="SSF110221">
    <property type="entry name" value="AbfB domain"/>
    <property type="match status" value="1"/>
</dbReference>
<dbReference type="SUPFAM" id="SSF82895">
    <property type="entry name" value="TSP-1 type 1 repeat"/>
    <property type="match status" value="3"/>
</dbReference>
<reference evidence="3" key="1">
    <citation type="submission" date="2025-08" db="UniProtKB">
        <authorList>
            <consortium name="RefSeq"/>
        </authorList>
    </citation>
    <scope>IDENTIFICATION</scope>
</reference>
<dbReference type="InterPro" id="IPR050111">
    <property type="entry name" value="C-type_lectin/snaclec_domain"/>
</dbReference>
<dbReference type="InterPro" id="IPR016186">
    <property type="entry name" value="C-type_lectin-like/link_sf"/>
</dbReference>
<dbReference type="RefSeq" id="XP_065656813.1">
    <property type="nucleotide sequence ID" value="XM_065800741.1"/>
</dbReference>
<dbReference type="PROSITE" id="PS50092">
    <property type="entry name" value="TSP1"/>
    <property type="match status" value="2"/>
</dbReference>
<proteinExistence type="predicted"/>
<dbReference type="SMART" id="SM00209">
    <property type="entry name" value="TSP1"/>
    <property type="match status" value="4"/>
</dbReference>
<dbReference type="CDD" id="cd00037">
    <property type="entry name" value="CLECT"/>
    <property type="match status" value="2"/>
</dbReference>
<dbReference type="GeneID" id="124806705"/>
<dbReference type="SUPFAM" id="SSF56436">
    <property type="entry name" value="C-type lectin-like"/>
    <property type="match status" value="2"/>
</dbReference>
<evidence type="ECO:0000313" key="2">
    <source>
        <dbReference type="Proteomes" id="UP001652625"/>
    </source>
</evidence>
<dbReference type="PANTHER" id="PTHR22803">
    <property type="entry name" value="MANNOSE, PHOSPHOLIPASE, LECTIN RECEPTOR RELATED"/>
    <property type="match status" value="1"/>
</dbReference>
<dbReference type="Gene3D" id="3.10.100.10">
    <property type="entry name" value="Mannose-Binding Protein A, subunit A"/>
    <property type="match status" value="2"/>
</dbReference>
<dbReference type="Gene3D" id="2.20.100.10">
    <property type="entry name" value="Thrombospondin type-1 (TSP1) repeat"/>
    <property type="match status" value="3"/>
</dbReference>
<dbReference type="Pfam" id="PF00059">
    <property type="entry name" value="Lectin_C"/>
    <property type="match status" value="2"/>
</dbReference>
<sequence length="912" mass="103445">MESRNKIWSEKINMILISLHFVGSRKTFLILNNVYSFETKYENDYNDSCNLYNLDNTGPTYDFPILLKVVKGLNGFNNTVSFQSPIYGTYMRHTDFKIYMDYQSSGTFNDNASFILRKINDDEYFIAIQSFNYPSMLILSCNRRLYIVNENISENYVNRTSFKITAKYDINCSVGWMQNGTYCYLFYRINNVVKGKNWYDSFLSCQNYGGNLLSIADEAENAFIKEQLKNEQDNLYWIGLNISSVNKFAWSDNTISQFSYWNPGEPNNWLYTNEACVEAAKHGWNDCPCDAKFGCICKYKIDVSNDNCSYGGLKNGSHCYLFYSDSVKNWYGSLLLCRQYGDLLSVTDQVENSFIVEQLQSIYFINLAKNVTDIMHYWIGLNSYPMIRNFSWSDNTTSNFTNWISGEPNNENDKNEACAAAKYNGWIDYICQATLGFICKAKVVNWSGWSEWSTSNQNCIKTRTRSCNSNQWLSCSGESATISNDIFCNEFSATPFLSSTITAITSLEFYSTILVLSSSPQSSDVFTPLYSSTKNFSSIILGEFSTKPFSLSAITAITLLELDSTSLVSSPRLLNSVVFKSLFSPTNDFSSSIAEDFSTATPSLSLKEFSTTAPFLFPTKTICTSLKLNLTTLFPTSSLLITSSLLNSVISTPVYLPTISSPNIIVEVWSTWSECSVSCGNGYKTKRSLIMVFNVTTITEPCIEVNCPVNGMWSKWISSECSKTCSGGILTLYRTCDNPPPAYSGRNCVGINNYTEDCSNDIICPVNGNWSKWSKWSICNQPCNGGIITRSRNCTNPSPKYSGMSCCGDYTQSEACSIKSCKTVNLNLIVTFLDEIYDGSYLDLTSHTTFDLKEKIRNSKWQLLTNIFVMLQLRTSNFVTIFYQTRSFNGFILKIKLYYFIFKLFNAKFFKI</sequence>
<evidence type="ECO:0000313" key="3">
    <source>
        <dbReference type="RefSeq" id="XP_065656813.1"/>
    </source>
</evidence>
<dbReference type="InterPro" id="IPR016187">
    <property type="entry name" value="CTDL_fold"/>
</dbReference>
<protein>
    <submittedName>
        <fullName evidence="3">Uncharacterized protein LOC124806705 isoform X2</fullName>
    </submittedName>
</protein>
<feature type="domain" description="C-type lectin" evidence="1">
    <location>
        <begin position="315"/>
        <end position="440"/>
    </location>
</feature>
<feature type="domain" description="C-type lectin" evidence="1">
    <location>
        <begin position="179"/>
        <end position="298"/>
    </location>
</feature>
<dbReference type="Proteomes" id="UP001652625">
    <property type="component" value="Chromosome 07"/>
</dbReference>
<dbReference type="InterPro" id="IPR036195">
    <property type="entry name" value="AbfB_ABD_sf"/>
</dbReference>
<organism evidence="2 3">
    <name type="scientific">Hydra vulgaris</name>
    <name type="common">Hydra</name>
    <name type="synonym">Hydra attenuata</name>
    <dbReference type="NCBI Taxonomy" id="6087"/>
    <lineage>
        <taxon>Eukaryota</taxon>
        <taxon>Metazoa</taxon>
        <taxon>Cnidaria</taxon>
        <taxon>Hydrozoa</taxon>
        <taxon>Hydroidolina</taxon>
        <taxon>Anthoathecata</taxon>
        <taxon>Aplanulata</taxon>
        <taxon>Hydridae</taxon>
        <taxon>Hydra</taxon>
    </lineage>
</organism>
<dbReference type="Pfam" id="PF05270">
    <property type="entry name" value="AbfB"/>
    <property type="match status" value="1"/>
</dbReference>
<keyword evidence="2" id="KW-1185">Reference proteome</keyword>
<dbReference type="Pfam" id="PF00090">
    <property type="entry name" value="TSP_1"/>
    <property type="match status" value="3"/>
</dbReference>
<accession>A0ABM4C5F4</accession>
<gene>
    <name evidence="3" type="primary">LOC124806705</name>
</gene>
<evidence type="ECO:0000259" key="1">
    <source>
        <dbReference type="PROSITE" id="PS50041"/>
    </source>
</evidence>
<dbReference type="PROSITE" id="PS50041">
    <property type="entry name" value="C_TYPE_LECTIN_2"/>
    <property type="match status" value="2"/>
</dbReference>
<dbReference type="Gene3D" id="2.80.10.50">
    <property type="match status" value="1"/>
</dbReference>
<dbReference type="SMART" id="SM00034">
    <property type="entry name" value="CLECT"/>
    <property type="match status" value="2"/>
</dbReference>
<dbReference type="InterPro" id="IPR001304">
    <property type="entry name" value="C-type_lectin-like"/>
</dbReference>
<dbReference type="InterPro" id="IPR007934">
    <property type="entry name" value="AbfB_ABD"/>
</dbReference>